<reference evidence="2 3" key="1">
    <citation type="submission" date="2024-05" db="EMBL/GenBank/DDBJ databases">
        <title>Culex pipiens pipiens assembly and annotation.</title>
        <authorList>
            <person name="Alout H."/>
            <person name="Durand T."/>
        </authorList>
    </citation>
    <scope>NUCLEOTIDE SEQUENCE [LARGE SCALE GENOMIC DNA]</scope>
    <source>
        <strain evidence="2">HA-2024</strain>
        <tissue evidence="2">Whole body</tissue>
    </source>
</reference>
<dbReference type="EMBL" id="JBEHCU010013882">
    <property type="protein sequence ID" value="KAL1373884.1"/>
    <property type="molecule type" value="Genomic_DNA"/>
</dbReference>
<dbReference type="AlphaFoldDB" id="A0ABD1CCW9"/>
<organism evidence="2 3">
    <name type="scientific">Culex pipiens pipiens</name>
    <name type="common">Northern house mosquito</name>
    <dbReference type="NCBI Taxonomy" id="38569"/>
    <lineage>
        <taxon>Eukaryota</taxon>
        <taxon>Metazoa</taxon>
        <taxon>Ecdysozoa</taxon>
        <taxon>Arthropoda</taxon>
        <taxon>Hexapoda</taxon>
        <taxon>Insecta</taxon>
        <taxon>Pterygota</taxon>
        <taxon>Neoptera</taxon>
        <taxon>Endopterygota</taxon>
        <taxon>Diptera</taxon>
        <taxon>Nematocera</taxon>
        <taxon>Culicoidea</taxon>
        <taxon>Culicidae</taxon>
        <taxon>Culicinae</taxon>
        <taxon>Culicini</taxon>
        <taxon>Culex</taxon>
        <taxon>Culex</taxon>
    </lineage>
</organism>
<proteinExistence type="predicted"/>
<name>A0ABD1CCW9_CULPP</name>
<comment type="caution">
    <text evidence="2">The sequence shown here is derived from an EMBL/GenBank/DDBJ whole genome shotgun (WGS) entry which is preliminary data.</text>
</comment>
<feature type="non-terminal residue" evidence="2">
    <location>
        <position position="1"/>
    </location>
</feature>
<evidence type="ECO:0000313" key="2">
    <source>
        <dbReference type="EMBL" id="KAL1373884.1"/>
    </source>
</evidence>
<protein>
    <submittedName>
        <fullName evidence="2">Uncharacterized protein</fullName>
    </submittedName>
</protein>
<evidence type="ECO:0000256" key="1">
    <source>
        <dbReference type="SAM" id="MobiDB-lite"/>
    </source>
</evidence>
<feature type="region of interest" description="Disordered" evidence="1">
    <location>
        <begin position="24"/>
        <end position="43"/>
    </location>
</feature>
<keyword evidence="3" id="KW-1185">Reference proteome</keyword>
<sequence>DLVDRFCNRDDLRSDLMLNNGQAVVHDQPEASSSAGAKSLKRRRNKDQLVEFRPLFKAQEMNRRLEEAVERDRYLHQTVRGGRVAKAALFTVKIIPTSKSNAAQAPCRCCPFSSAITASSRRTF</sequence>
<dbReference type="Proteomes" id="UP001562425">
    <property type="component" value="Unassembled WGS sequence"/>
</dbReference>
<accession>A0ABD1CCW9</accession>
<evidence type="ECO:0000313" key="3">
    <source>
        <dbReference type="Proteomes" id="UP001562425"/>
    </source>
</evidence>
<gene>
    <name evidence="2" type="ORF">pipiens_005068</name>
</gene>